<dbReference type="AlphaFoldDB" id="F8Q3W9"/>
<dbReference type="HOGENOM" id="CLU_2607471_0_0_1"/>
<name>F8Q3W9_SERL3</name>
<gene>
    <name evidence="1" type="ORF">SERLA73DRAFT_185007</name>
</gene>
<keyword evidence="2" id="KW-1185">Reference proteome</keyword>
<dbReference type="Proteomes" id="UP000008063">
    <property type="component" value="Unassembled WGS sequence"/>
</dbReference>
<proteinExistence type="predicted"/>
<accession>F8Q3W9</accession>
<dbReference type="InParanoid" id="F8Q3W9"/>
<dbReference type="EMBL" id="GL945483">
    <property type="protein sequence ID" value="EGN96825.1"/>
    <property type="molecule type" value="Genomic_DNA"/>
</dbReference>
<evidence type="ECO:0000313" key="1">
    <source>
        <dbReference type="EMBL" id="EGN96825.1"/>
    </source>
</evidence>
<evidence type="ECO:0000313" key="2">
    <source>
        <dbReference type="Proteomes" id="UP000008063"/>
    </source>
</evidence>
<organism evidence="2">
    <name type="scientific">Serpula lacrymans var. lacrymans (strain S7.3)</name>
    <name type="common">Dry rot fungus</name>
    <dbReference type="NCBI Taxonomy" id="936435"/>
    <lineage>
        <taxon>Eukaryota</taxon>
        <taxon>Fungi</taxon>
        <taxon>Dikarya</taxon>
        <taxon>Basidiomycota</taxon>
        <taxon>Agaricomycotina</taxon>
        <taxon>Agaricomycetes</taxon>
        <taxon>Agaricomycetidae</taxon>
        <taxon>Boletales</taxon>
        <taxon>Coniophorineae</taxon>
        <taxon>Serpulaceae</taxon>
        <taxon>Serpula</taxon>
    </lineage>
</organism>
<sequence length="79" mass="10032">MERRCPNILPDSFWRRKLHSTIHRILLERWGRKIYWQCIQKSTPRRWCHPRNYSCRYSRTKWHCRMHESDIGYISNHYV</sequence>
<reference evidence="2" key="1">
    <citation type="journal article" date="2011" name="Science">
        <title>The plant cell wall-decomposing machinery underlies the functional diversity of forest fungi.</title>
        <authorList>
            <person name="Eastwood D.C."/>
            <person name="Floudas D."/>
            <person name="Binder M."/>
            <person name="Majcherczyk A."/>
            <person name="Schneider P."/>
            <person name="Aerts A."/>
            <person name="Asiegbu F.O."/>
            <person name="Baker S.E."/>
            <person name="Barry K."/>
            <person name="Bendiksby M."/>
            <person name="Blumentritt M."/>
            <person name="Coutinho P.M."/>
            <person name="Cullen D."/>
            <person name="de Vries R.P."/>
            <person name="Gathman A."/>
            <person name="Goodell B."/>
            <person name="Henrissat B."/>
            <person name="Ihrmark K."/>
            <person name="Kauserud H."/>
            <person name="Kohler A."/>
            <person name="LaButti K."/>
            <person name="Lapidus A."/>
            <person name="Lavin J.L."/>
            <person name="Lee Y.-H."/>
            <person name="Lindquist E."/>
            <person name="Lilly W."/>
            <person name="Lucas S."/>
            <person name="Morin E."/>
            <person name="Murat C."/>
            <person name="Oguiza J.A."/>
            <person name="Park J."/>
            <person name="Pisabarro A.G."/>
            <person name="Riley R."/>
            <person name="Rosling A."/>
            <person name="Salamov A."/>
            <person name="Schmidt O."/>
            <person name="Schmutz J."/>
            <person name="Skrede I."/>
            <person name="Stenlid J."/>
            <person name="Wiebenga A."/>
            <person name="Xie X."/>
            <person name="Kuees U."/>
            <person name="Hibbett D.S."/>
            <person name="Hoffmeister D."/>
            <person name="Hoegberg N."/>
            <person name="Martin F."/>
            <person name="Grigoriev I.V."/>
            <person name="Watkinson S.C."/>
        </authorList>
    </citation>
    <scope>NUCLEOTIDE SEQUENCE [LARGE SCALE GENOMIC DNA]</scope>
    <source>
        <strain evidence="2">strain S7.3</strain>
    </source>
</reference>
<protein>
    <submittedName>
        <fullName evidence="1">Uncharacterized protein</fullName>
    </submittedName>
</protein>